<dbReference type="PROSITE" id="PS51029">
    <property type="entry name" value="MADF"/>
    <property type="match status" value="1"/>
</dbReference>
<name>A0A6I8VKH7_DROPS</name>
<dbReference type="Pfam" id="PF00881">
    <property type="entry name" value="Nitroreductase"/>
    <property type="match status" value="1"/>
</dbReference>
<dbReference type="PANTHER" id="PTHR23026:SF90">
    <property type="entry name" value="IODOTYROSINE DEIODINASE 1"/>
    <property type="match status" value="1"/>
</dbReference>
<dbReference type="GO" id="GO:0140616">
    <property type="term" value="F:iodotyrosine deiodinase activity"/>
    <property type="evidence" value="ECO:0007669"/>
    <property type="project" value="UniProtKB-ARBA"/>
</dbReference>
<dbReference type="RefSeq" id="XP_015042852.2">
    <property type="nucleotide sequence ID" value="XM_015187366.2"/>
</dbReference>
<dbReference type="SUPFAM" id="SSF55469">
    <property type="entry name" value="FMN-dependent nitroreductase-like"/>
    <property type="match status" value="1"/>
</dbReference>
<feature type="domain" description="MADF" evidence="7">
    <location>
        <begin position="109"/>
        <end position="200"/>
    </location>
</feature>
<feature type="region of interest" description="Disordered" evidence="6">
    <location>
        <begin position="489"/>
        <end position="515"/>
    </location>
</feature>
<comment type="cofactor">
    <cofactor evidence="1">
        <name>FMN</name>
        <dbReference type="ChEBI" id="CHEBI:58210"/>
    </cofactor>
</comment>
<sequence>MERKHKRCCFKRSDSICRMREMRALPSSSAEKRSQHTESGNSMPAALKASSSTASQMPKDSPKKRFLSFIWRNKESKEQRKQRKSLKQAKIKRLNTNLNIPLEEQDIRKLIRLYCKHDNLYNPKNSYYGNKEIDEDCYIDMTRSFPGQTSDDLRGYLEELKNLFEREYTIIESACRNYGEIMTPSIQYYNEFLFLVPYLCINFDKNRPRSSSDLGLPNRPAPDMSRSASSMISHKKPSTTDLKNALATNEMLRSKMVNLAACAGPPTPFSPGACFGKCMKRKPENKPSEKDIKKEKKPKEKQVQQENSKPIEEQQAPRENADVDGQVTFSPSTQKRSAPAKQSKPQNQSQKAPDTEMSVESSFYSTEKEKEVTDLSRQSHMDPTTPPDEDVRQQPKPCGPQSCPYSVPCPAPALQAQESPPPEQTGGNAQQVQMLCDMIRTELTAAPDFIYFDAKWRIIEILREVHKRQLVHLKGTPICNGRRCPPAPPQKKCPAKQGPNQYAPRRASPGPGQKGGATRACDCQFCRRPANATVCGFPVSAERAADTNSLEMAVEAFLNSSKLLQHWPSCLLGLLLVLAIKYVLNQRKKSSKNYSTDRDGDIETELEEEARDDLQPALEEKPHVQFVPGQTLNPNGARRFLELVRGRRSIRSFSPLTKPSLGVIEDCIRAAGTAPSGAHTEPWTFCVVEEASVKQSVRAIVEHEEQINYNKRMHPQWVTDLRPLQTNHVKPYLTDAPYLILIFKQTYGTARDGRRKTHYYNEISTSISAGILLCSLQAAGLSSLVTTPLNCGPALRDLLGRPVNEKLLILLAVGYPTDDCKVPDLKRKRLDEILVKY</sequence>
<dbReference type="InParanoid" id="A0A6I8VKH7"/>
<dbReference type="InterPro" id="IPR029479">
    <property type="entry name" value="Nitroreductase"/>
</dbReference>
<dbReference type="GO" id="GO:0032553">
    <property type="term" value="F:ribonucleotide binding"/>
    <property type="evidence" value="ECO:0007669"/>
    <property type="project" value="UniProtKB-ARBA"/>
</dbReference>
<protein>
    <recommendedName>
        <fullName evidence="7">MADF domain-containing protein</fullName>
    </recommendedName>
</protein>
<feature type="compositionally biased region" description="Polar residues" evidence="6">
    <location>
        <begin position="343"/>
        <end position="365"/>
    </location>
</feature>
<dbReference type="InterPro" id="IPR006578">
    <property type="entry name" value="MADF-dom"/>
</dbReference>
<gene>
    <name evidence="9" type="primary">LOC4812976</name>
</gene>
<dbReference type="Proteomes" id="UP000001819">
    <property type="component" value="Chromosome X"/>
</dbReference>
<feature type="region of interest" description="Disordered" evidence="6">
    <location>
        <begin position="21"/>
        <end position="63"/>
    </location>
</feature>
<keyword evidence="8" id="KW-1185">Reference proteome</keyword>
<evidence type="ECO:0000256" key="2">
    <source>
        <dbReference type="ARBA" id="ARBA00007118"/>
    </source>
</evidence>
<accession>A0A6I8VKH7</accession>
<feature type="compositionally biased region" description="Basic and acidic residues" evidence="6">
    <location>
        <begin position="281"/>
        <end position="321"/>
    </location>
</feature>
<organism evidence="8 9">
    <name type="scientific">Drosophila pseudoobscura pseudoobscura</name>
    <name type="common">Fruit fly</name>
    <dbReference type="NCBI Taxonomy" id="46245"/>
    <lineage>
        <taxon>Eukaryota</taxon>
        <taxon>Metazoa</taxon>
        <taxon>Ecdysozoa</taxon>
        <taxon>Arthropoda</taxon>
        <taxon>Hexapoda</taxon>
        <taxon>Insecta</taxon>
        <taxon>Pterygota</taxon>
        <taxon>Neoptera</taxon>
        <taxon>Endopterygota</taxon>
        <taxon>Diptera</taxon>
        <taxon>Brachycera</taxon>
        <taxon>Muscomorpha</taxon>
        <taxon>Ephydroidea</taxon>
        <taxon>Drosophilidae</taxon>
        <taxon>Drosophila</taxon>
        <taxon>Sophophora</taxon>
    </lineage>
</organism>
<comment type="similarity">
    <text evidence="2">Belongs to the nitroreductase family.</text>
</comment>
<evidence type="ECO:0000313" key="8">
    <source>
        <dbReference type="Proteomes" id="UP000001819"/>
    </source>
</evidence>
<dbReference type="InterPro" id="IPR050627">
    <property type="entry name" value="Nitroreductase/BluB"/>
</dbReference>
<proteinExistence type="inferred from homology"/>
<dbReference type="KEGG" id="dpo:4812976"/>
<dbReference type="CDD" id="cd02144">
    <property type="entry name" value="iodotyrosine_dehalogenase"/>
    <property type="match status" value="1"/>
</dbReference>
<feature type="region of interest" description="Disordered" evidence="6">
    <location>
        <begin position="210"/>
        <end position="241"/>
    </location>
</feature>
<keyword evidence="5" id="KW-0560">Oxidoreductase</keyword>
<dbReference type="GO" id="GO:0005886">
    <property type="term" value="C:plasma membrane"/>
    <property type="evidence" value="ECO:0007669"/>
    <property type="project" value="TreeGrafter"/>
</dbReference>
<keyword evidence="3" id="KW-0285">Flavoprotein</keyword>
<feature type="compositionally biased region" description="Basic and acidic residues" evidence="6">
    <location>
        <begin position="366"/>
        <end position="380"/>
    </location>
</feature>
<feature type="region of interest" description="Disordered" evidence="6">
    <location>
        <begin position="281"/>
        <end position="403"/>
    </location>
</feature>
<evidence type="ECO:0000256" key="1">
    <source>
        <dbReference type="ARBA" id="ARBA00001917"/>
    </source>
</evidence>
<dbReference type="Bgee" id="FBgn0272712">
    <property type="expression patterns" value="Expressed in male reproductive system and 2 other cell types or tissues"/>
</dbReference>
<evidence type="ECO:0000256" key="4">
    <source>
        <dbReference type="ARBA" id="ARBA00022643"/>
    </source>
</evidence>
<evidence type="ECO:0000256" key="6">
    <source>
        <dbReference type="SAM" id="MobiDB-lite"/>
    </source>
</evidence>
<dbReference type="InterPro" id="IPR000415">
    <property type="entry name" value="Nitroreductase-like"/>
</dbReference>
<evidence type="ECO:0000256" key="3">
    <source>
        <dbReference type="ARBA" id="ARBA00022630"/>
    </source>
</evidence>
<dbReference type="FunFam" id="3.40.109.10:FF:000004">
    <property type="entry name" value="Iodotyrosine deiodinase 1"/>
    <property type="match status" value="1"/>
</dbReference>
<dbReference type="Gene3D" id="3.40.109.10">
    <property type="entry name" value="NADH Oxidase"/>
    <property type="match status" value="1"/>
</dbReference>
<feature type="compositionally biased region" description="Polar residues" evidence="6">
    <location>
        <begin position="49"/>
        <end position="58"/>
    </location>
</feature>
<evidence type="ECO:0000256" key="5">
    <source>
        <dbReference type="ARBA" id="ARBA00023002"/>
    </source>
</evidence>
<evidence type="ECO:0000259" key="7">
    <source>
        <dbReference type="PROSITE" id="PS51029"/>
    </source>
</evidence>
<dbReference type="GO" id="GO:0006570">
    <property type="term" value="P:tyrosine metabolic process"/>
    <property type="evidence" value="ECO:0007669"/>
    <property type="project" value="TreeGrafter"/>
</dbReference>
<dbReference type="Pfam" id="PF10545">
    <property type="entry name" value="MADF_DNA_bdg"/>
    <property type="match status" value="1"/>
</dbReference>
<feature type="compositionally biased region" description="Polar residues" evidence="6">
    <location>
        <begin position="327"/>
        <end position="336"/>
    </location>
</feature>
<reference evidence="9" key="1">
    <citation type="submission" date="2025-08" db="UniProtKB">
        <authorList>
            <consortium name="RefSeq"/>
        </authorList>
    </citation>
    <scope>IDENTIFICATION</scope>
    <source>
        <strain evidence="9">MV-25-SWS-2005</strain>
        <tissue evidence="9">Whole body</tissue>
    </source>
</reference>
<keyword evidence="4" id="KW-0288">FMN</keyword>
<dbReference type="AlphaFoldDB" id="A0A6I8VKH7"/>
<evidence type="ECO:0000313" key="9">
    <source>
        <dbReference type="RefSeq" id="XP_015042852.2"/>
    </source>
</evidence>
<dbReference type="PANTHER" id="PTHR23026">
    <property type="entry name" value="NADPH NITROREDUCTASE"/>
    <property type="match status" value="1"/>
</dbReference>